<dbReference type="CDD" id="cd05466">
    <property type="entry name" value="PBP2_LTTR_substrate"/>
    <property type="match status" value="1"/>
</dbReference>
<name>A0A9X2MSC8_9BACL</name>
<evidence type="ECO:0000259" key="5">
    <source>
        <dbReference type="PROSITE" id="PS50931"/>
    </source>
</evidence>
<evidence type="ECO:0000256" key="1">
    <source>
        <dbReference type="ARBA" id="ARBA00009437"/>
    </source>
</evidence>
<gene>
    <name evidence="6" type="ORF">NQZ67_19155</name>
</gene>
<keyword evidence="2" id="KW-0805">Transcription regulation</keyword>
<dbReference type="SUPFAM" id="SSF53850">
    <property type="entry name" value="Periplasmic binding protein-like II"/>
    <property type="match status" value="1"/>
</dbReference>
<dbReference type="InterPro" id="IPR000847">
    <property type="entry name" value="LysR_HTH_N"/>
</dbReference>
<evidence type="ECO:0000256" key="3">
    <source>
        <dbReference type="ARBA" id="ARBA00023125"/>
    </source>
</evidence>
<evidence type="ECO:0000313" key="6">
    <source>
        <dbReference type="EMBL" id="MCR2806006.1"/>
    </source>
</evidence>
<dbReference type="PRINTS" id="PR00039">
    <property type="entry name" value="HTHLYSR"/>
</dbReference>
<keyword evidence="4" id="KW-0804">Transcription</keyword>
<comment type="similarity">
    <text evidence="1">Belongs to the LysR transcriptional regulatory family.</text>
</comment>
<dbReference type="GO" id="GO:0003677">
    <property type="term" value="F:DNA binding"/>
    <property type="evidence" value="ECO:0007669"/>
    <property type="project" value="UniProtKB-KW"/>
</dbReference>
<evidence type="ECO:0000313" key="7">
    <source>
        <dbReference type="Proteomes" id="UP001141950"/>
    </source>
</evidence>
<dbReference type="EMBL" id="JANIPJ010000014">
    <property type="protein sequence ID" value="MCR2806006.1"/>
    <property type="molecule type" value="Genomic_DNA"/>
</dbReference>
<dbReference type="GO" id="GO:0003700">
    <property type="term" value="F:DNA-binding transcription factor activity"/>
    <property type="evidence" value="ECO:0007669"/>
    <property type="project" value="InterPro"/>
</dbReference>
<dbReference type="GO" id="GO:0005829">
    <property type="term" value="C:cytosol"/>
    <property type="evidence" value="ECO:0007669"/>
    <property type="project" value="TreeGrafter"/>
</dbReference>
<keyword evidence="7" id="KW-1185">Reference proteome</keyword>
<reference evidence="6" key="1">
    <citation type="submission" date="2022-08" db="EMBL/GenBank/DDBJ databases">
        <title>The genomic sequence of strain Paenibacillus sp. SCIV0701.</title>
        <authorList>
            <person name="Zhao H."/>
        </authorList>
    </citation>
    <scope>NUCLEOTIDE SEQUENCE</scope>
    <source>
        <strain evidence="6">SCIV0701</strain>
    </source>
</reference>
<dbReference type="Proteomes" id="UP001141950">
    <property type="component" value="Unassembled WGS sequence"/>
</dbReference>
<sequence>MTLLQLEIFIAIYETGSFTKAAERLNLSQSAISHSLQALESELGIGLFDRNRREVRITVAGASFLSHAREAINQTRIIEQLASRLTKLETGKIKIGSFPSFTANLLPELLVGFQEKYPSIDYLVREGDYYDIAAWVKIREVDVGFSIHPQNDLHFFPLLEDPIYVVMSESHRLAGRSALSIEHIANENYINVSGYEQLLDMILKAAPSSVRLNATFDLSNTNSILSVVRAGLAVTLLPHLAIPSESTGIAALPLTPAFHRSIGLVTRAVSAHTPAARTFTEFVLERYR</sequence>
<accession>A0A9X2MSC8</accession>
<organism evidence="6 7">
    <name type="scientific">Paenibacillus soyae</name>
    <dbReference type="NCBI Taxonomy" id="2969249"/>
    <lineage>
        <taxon>Bacteria</taxon>
        <taxon>Bacillati</taxon>
        <taxon>Bacillota</taxon>
        <taxon>Bacilli</taxon>
        <taxon>Bacillales</taxon>
        <taxon>Paenibacillaceae</taxon>
        <taxon>Paenibacillus</taxon>
    </lineage>
</organism>
<dbReference type="PANTHER" id="PTHR30419:SF28">
    <property type="entry name" value="HTH-TYPE TRANSCRIPTIONAL REGULATOR BSDA"/>
    <property type="match status" value="1"/>
</dbReference>
<dbReference type="InterPro" id="IPR036388">
    <property type="entry name" value="WH-like_DNA-bd_sf"/>
</dbReference>
<dbReference type="InterPro" id="IPR050950">
    <property type="entry name" value="HTH-type_LysR_regulators"/>
</dbReference>
<dbReference type="Pfam" id="PF00126">
    <property type="entry name" value="HTH_1"/>
    <property type="match status" value="1"/>
</dbReference>
<dbReference type="FunFam" id="1.10.10.10:FF:000001">
    <property type="entry name" value="LysR family transcriptional regulator"/>
    <property type="match status" value="1"/>
</dbReference>
<dbReference type="InterPro" id="IPR036390">
    <property type="entry name" value="WH_DNA-bd_sf"/>
</dbReference>
<dbReference type="SUPFAM" id="SSF46785">
    <property type="entry name" value="Winged helix' DNA-binding domain"/>
    <property type="match status" value="1"/>
</dbReference>
<dbReference type="Gene3D" id="1.10.10.10">
    <property type="entry name" value="Winged helix-like DNA-binding domain superfamily/Winged helix DNA-binding domain"/>
    <property type="match status" value="1"/>
</dbReference>
<dbReference type="Pfam" id="PF03466">
    <property type="entry name" value="LysR_substrate"/>
    <property type="match status" value="1"/>
</dbReference>
<comment type="caution">
    <text evidence="6">The sequence shown here is derived from an EMBL/GenBank/DDBJ whole genome shotgun (WGS) entry which is preliminary data.</text>
</comment>
<evidence type="ECO:0000256" key="4">
    <source>
        <dbReference type="ARBA" id="ARBA00023163"/>
    </source>
</evidence>
<dbReference type="InterPro" id="IPR005119">
    <property type="entry name" value="LysR_subst-bd"/>
</dbReference>
<dbReference type="RefSeq" id="WP_257449054.1">
    <property type="nucleotide sequence ID" value="NZ_JANIPJ010000014.1"/>
</dbReference>
<dbReference type="AlphaFoldDB" id="A0A9X2MSC8"/>
<keyword evidence="3" id="KW-0238">DNA-binding</keyword>
<evidence type="ECO:0000256" key="2">
    <source>
        <dbReference type="ARBA" id="ARBA00023015"/>
    </source>
</evidence>
<protein>
    <submittedName>
        <fullName evidence="6">LysR family transcriptional regulator</fullName>
    </submittedName>
</protein>
<dbReference type="PROSITE" id="PS50931">
    <property type="entry name" value="HTH_LYSR"/>
    <property type="match status" value="1"/>
</dbReference>
<dbReference type="Gene3D" id="3.40.190.290">
    <property type="match status" value="1"/>
</dbReference>
<proteinExistence type="inferred from homology"/>
<dbReference type="PANTHER" id="PTHR30419">
    <property type="entry name" value="HTH-TYPE TRANSCRIPTIONAL REGULATOR YBHD"/>
    <property type="match status" value="1"/>
</dbReference>
<feature type="domain" description="HTH lysR-type" evidence="5">
    <location>
        <begin position="1"/>
        <end position="58"/>
    </location>
</feature>